<feature type="compositionally biased region" description="Polar residues" evidence="1">
    <location>
        <begin position="1"/>
        <end position="11"/>
    </location>
</feature>
<evidence type="ECO:0000313" key="2">
    <source>
        <dbReference type="EMBL" id="TBW33953.1"/>
    </source>
</evidence>
<organism evidence="2 3">
    <name type="scientific">Siculibacillus lacustris</name>
    <dbReference type="NCBI Taxonomy" id="1549641"/>
    <lineage>
        <taxon>Bacteria</taxon>
        <taxon>Pseudomonadati</taxon>
        <taxon>Pseudomonadota</taxon>
        <taxon>Alphaproteobacteria</taxon>
        <taxon>Hyphomicrobiales</taxon>
        <taxon>Ancalomicrobiaceae</taxon>
        <taxon>Siculibacillus</taxon>
    </lineage>
</organism>
<sequence length="89" mass="8650">MVGSISKSKSGTAHHAAPQTLINRRAISGAPSAAKATAAIGLSGAAILGDGMSNMAQITATTSTSDPTDLFATGGADLFGNGTSVNIFA</sequence>
<keyword evidence="3" id="KW-1185">Reference proteome</keyword>
<reference evidence="2 3" key="1">
    <citation type="submission" date="2019-02" db="EMBL/GenBank/DDBJ databases">
        <title>Siculibacillus lacustris gen. nov., sp. nov., a new rosette-forming bacterium isolated from a freshwater crater lake (Lake St. Ana, Romania).</title>
        <authorList>
            <person name="Felfoldi T."/>
            <person name="Marton Z."/>
            <person name="Szabo A."/>
            <person name="Mentes A."/>
            <person name="Boka K."/>
            <person name="Marialigeti K."/>
            <person name="Mathe I."/>
            <person name="Koncz M."/>
            <person name="Schumann P."/>
            <person name="Toth E."/>
        </authorList>
    </citation>
    <scope>NUCLEOTIDE SEQUENCE [LARGE SCALE GENOMIC DNA]</scope>
    <source>
        <strain evidence="2 3">SA-279</strain>
    </source>
</reference>
<feature type="region of interest" description="Disordered" evidence="1">
    <location>
        <begin position="1"/>
        <end position="24"/>
    </location>
</feature>
<accession>A0A4Q9VGJ2</accession>
<proteinExistence type="predicted"/>
<gene>
    <name evidence="2" type="ORF">EYW49_19040</name>
</gene>
<protein>
    <submittedName>
        <fullName evidence="2">Uncharacterized protein</fullName>
    </submittedName>
</protein>
<dbReference type="AlphaFoldDB" id="A0A4Q9VGJ2"/>
<evidence type="ECO:0000256" key="1">
    <source>
        <dbReference type="SAM" id="MobiDB-lite"/>
    </source>
</evidence>
<name>A0A4Q9VGJ2_9HYPH</name>
<comment type="caution">
    <text evidence="2">The sequence shown here is derived from an EMBL/GenBank/DDBJ whole genome shotgun (WGS) entry which is preliminary data.</text>
</comment>
<dbReference type="Proteomes" id="UP000292781">
    <property type="component" value="Unassembled WGS sequence"/>
</dbReference>
<dbReference type="EMBL" id="SJFN01000037">
    <property type="protein sequence ID" value="TBW33953.1"/>
    <property type="molecule type" value="Genomic_DNA"/>
</dbReference>
<dbReference type="RefSeq" id="WP_131311220.1">
    <property type="nucleotide sequence ID" value="NZ_SJFN01000037.1"/>
</dbReference>
<evidence type="ECO:0000313" key="3">
    <source>
        <dbReference type="Proteomes" id="UP000292781"/>
    </source>
</evidence>